<reference evidence="9" key="1">
    <citation type="journal article" date="2023" name="Mol. Phylogenet. Evol.">
        <title>Genome-scale phylogeny and comparative genomics of the fungal order Sordariales.</title>
        <authorList>
            <person name="Hensen N."/>
            <person name="Bonometti L."/>
            <person name="Westerberg I."/>
            <person name="Brannstrom I.O."/>
            <person name="Guillou S."/>
            <person name="Cros-Aarteil S."/>
            <person name="Calhoun S."/>
            <person name="Haridas S."/>
            <person name="Kuo A."/>
            <person name="Mondo S."/>
            <person name="Pangilinan J."/>
            <person name="Riley R."/>
            <person name="LaButti K."/>
            <person name="Andreopoulos B."/>
            <person name="Lipzen A."/>
            <person name="Chen C."/>
            <person name="Yan M."/>
            <person name="Daum C."/>
            <person name="Ng V."/>
            <person name="Clum A."/>
            <person name="Steindorff A."/>
            <person name="Ohm R.A."/>
            <person name="Martin F."/>
            <person name="Silar P."/>
            <person name="Natvig D.O."/>
            <person name="Lalanne C."/>
            <person name="Gautier V."/>
            <person name="Ament-Velasquez S.L."/>
            <person name="Kruys A."/>
            <person name="Hutchinson M.I."/>
            <person name="Powell A.J."/>
            <person name="Barry K."/>
            <person name="Miller A.N."/>
            <person name="Grigoriev I.V."/>
            <person name="Debuchy R."/>
            <person name="Gladieux P."/>
            <person name="Hiltunen Thoren M."/>
            <person name="Johannesson H."/>
        </authorList>
    </citation>
    <scope>NUCLEOTIDE SEQUENCE</scope>
    <source>
        <strain evidence="9">CBS 118394</strain>
    </source>
</reference>
<dbReference type="PANTHER" id="PTHR33146:SF26">
    <property type="entry name" value="ENDONUCLEASE 4"/>
    <property type="match status" value="1"/>
</dbReference>
<dbReference type="PANTHER" id="PTHR33146">
    <property type="entry name" value="ENDONUCLEASE 4"/>
    <property type="match status" value="1"/>
</dbReference>
<keyword evidence="10" id="KW-1185">Reference proteome</keyword>
<dbReference type="GO" id="GO:0003676">
    <property type="term" value="F:nucleic acid binding"/>
    <property type="evidence" value="ECO:0007669"/>
    <property type="project" value="InterPro"/>
</dbReference>
<evidence type="ECO:0000256" key="7">
    <source>
        <dbReference type="ARBA" id="ARBA00023180"/>
    </source>
</evidence>
<organism evidence="9 10">
    <name type="scientific">Apodospora peruviana</name>
    <dbReference type="NCBI Taxonomy" id="516989"/>
    <lineage>
        <taxon>Eukaryota</taxon>
        <taxon>Fungi</taxon>
        <taxon>Dikarya</taxon>
        <taxon>Ascomycota</taxon>
        <taxon>Pezizomycotina</taxon>
        <taxon>Sordariomycetes</taxon>
        <taxon>Sordariomycetidae</taxon>
        <taxon>Sordariales</taxon>
        <taxon>Lasiosphaeriaceae</taxon>
        <taxon>Apodospora</taxon>
    </lineage>
</organism>
<evidence type="ECO:0000256" key="8">
    <source>
        <dbReference type="SAM" id="SignalP"/>
    </source>
</evidence>
<evidence type="ECO:0000256" key="1">
    <source>
        <dbReference type="ARBA" id="ARBA00009547"/>
    </source>
</evidence>
<proteinExistence type="inferred from homology"/>
<dbReference type="InterPro" id="IPR008947">
    <property type="entry name" value="PLipase_C/P1_nuclease_dom_sf"/>
</dbReference>
<protein>
    <submittedName>
        <fullName evidence="9">S1/P1 nuclease</fullName>
    </submittedName>
</protein>
<comment type="caution">
    <text evidence="9">The sequence shown here is derived from an EMBL/GenBank/DDBJ whole genome shotgun (WGS) entry which is preliminary data.</text>
</comment>
<gene>
    <name evidence="9" type="ORF">B0H66DRAFT_274637</name>
</gene>
<dbReference type="EMBL" id="JAUEDM010000005">
    <property type="protein sequence ID" value="KAK3315995.1"/>
    <property type="molecule type" value="Genomic_DNA"/>
</dbReference>
<keyword evidence="5" id="KW-0378">Hydrolase</keyword>
<accession>A0AAE0M1X1</accession>
<name>A0AAE0M1X1_9PEZI</name>
<dbReference type="SUPFAM" id="SSF48537">
    <property type="entry name" value="Phospholipase C/P1 nuclease"/>
    <property type="match status" value="1"/>
</dbReference>
<sequence length="320" mass="35295">MRSTALLAAVLGATVPVTAWDPFGHQTVGYLASKYFTPNATARLTSLIGLSPTFDIGDAAAWADTVRDREGLPWSKMWHFVNPRADDPTTNTCKLQYPSDCPRGNCIIDAILNQTRVVMDQSAGIAARRNATMWVLHFFGDLHQPMHASGYKAGGNLVRPVCFGPMETCNNGTVPGDKVWNLHSIWDSAIPRKLRGLKETESPETDKKAAMLWAEEIYERQQIEGIEEKEQCGSMGCVVDWAGESNRLVCQHALSKGEEWVLGHDLSGDYFLENAKVVESQVGKAGRRLGGWINALVDILDQFPPEEELTEEENYGGGDL</sequence>
<keyword evidence="8" id="KW-0732">Signal</keyword>
<feature type="chain" id="PRO_5042110838" evidence="8">
    <location>
        <begin position="20"/>
        <end position="320"/>
    </location>
</feature>
<feature type="signal peptide" evidence="8">
    <location>
        <begin position="1"/>
        <end position="19"/>
    </location>
</feature>
<reference evidence="9" key="2">
    <citation type="submission" date="2023-06" db="EMBL/GenBank/DDBJ databases">
        <authorList>
            <consortium name="Lawrence Berkeley National Laboratory"/>
            <person name="Haridas S."/>
            <person name="Hensen N."/>
            <person name="Bonometti L."/>
            <person name="Westerberg I."/>
            <person name="Brannstrom I.O."/>
            <person name="Guillou S."/>
            <person name="Cros-Aarteil S."/>
            <person name="Calhoun S."/>
            <person name="Kuo A."/>
            <person name="Mondo S."/>
            <person name="Pangilinan J."/>
            <person name="Riley R."/>
            <person name="Labutti K."/>
            <person name="Andreopoulos B."/>
            <person name="Lipzen A."/>
            <person name="Chen C."/>
            <person name="Yanf M."/>
            <person name="Daum C."/>
            <person name="Ng V."/>
            <person name="Clum A."/>
            <person name="Steindorff A."/>
            <person name="Ohm R."/>
            <person name="Martin F."/>
            <person name="Silar P."/>
            <person name="Natvig D."/>
            <person name="Lalanne C."/>
            <person name="Gautier V."/>
            <person name="Ament-Velasquez S.L."/>
            <person name="Kruys A."/>
            <person name="Hutchinson M.I."/>
            <person name="Powell A.J."/>
            <person name="Barry K."/>
            <person name="Miller A.N."/>
            <person name="Grigoriev I.V."/>
            <person name="Debuchy R."/>
            <person name="Gladieux P."/>
            <person name="Thoren M.H."/>
            <person name="Johannesson H."/>
        </authorList>
    </citation>
    <scope>NUCLEOTIDE SEQUENCE</scope>
    <source>
        <strain evidence="9">CBS 118394</strain>
    </source>
</reference>
<comment type="similarity">
    <text evidence="1">Belongs to the nuclease type I family.</text>
</comment>
<dbReference type="AlphaFoldDB" id="A0AAE0M1X1"/>
<dbReference type="InterPro" id="IPR003154">
    <property type="entry name" value="S1/P1nuclease"/>
</dbReference>
<dbReference type="GO" id="GO:0046872">
    <property type="term" value="F:metal ion binding"/>
    <property type="evidence" value="ECO:0007669"/>
    <property type="project" value="UniProtKB-KW"/>
</dbReference>
<evidence type="ECO:0000256" key="4">
    <source>
        <dbReference type="ARBA" id="ARBA00022759"/>
    </source>
</evidence>
<evidence type="ECO:0000256" key="2">
    <source>
        <dbReference type="ARBA" id="ARBA00022722"/>
    </source>
</evidence>
<evidence type="ECO:0000256" key="6">
    <source>
        <dbReference type="ARBA" id="ARBA00023157"/>
    </source>
</evidence>
<keyword evidence="4" id="KW-0255">Endonuclease</keyword>
<evidence type="ECO:0000256" key="5">
    <source>
        <dbReference type="ARBA" id="ARBA00022801"/>
    </source>
</evidence>
<dbReference type="GO" id="GO:0004519">
    <property type="term" value="F:endonuclease activity"/>
    <property type="evidence" value="ECO:0007669"/>
    <property type="project" value="UniProtKB-KW"/>
</dbReference>
<dbReference type="Gene3D" id="1.10.575.10">
    <property type="entry name" value="P1 Nuclease"/>
    <property type="match status" value="1"/>
</dbReference>
<evidence type="ECO:0000313" key="10">
    <source>
        <dbReference type="Proteomes" id="UP001283341"/>
    </source>
</evidence>
<dbReference type="Proteomes" id="UP001283341">
    <property type="component" value="Unassembled WGS sequence"/>
</dbReference>
<dbReference type="GO" id="GO:0006308">
    <property type="term" value="P:DNA catabolic process"/>
    <property type="evidence" value="ECO:0007669"/>
    <property type="project" value="InterPro"/>
</dbReference>
<dbReference type="Pfam" id="PF02265">
    <property type="entry name" value="S1-P1_nuclease"/>
    <property type="match status" value="1"/>
</dbReference>
<keyword evidence="2" id="KW-0540">Nuclease</keyword>
<dbReference type="GO" id="GO:0016788">
    <property type="term" value="F:hydrolase activity, acting on ester bonds"/>
    <property type="evidence" value="ECO:0007669"/>
    <property type="project" value="InterPro"/>
</dbReference>
<evidence type="ECO:0000256" key="3">
    <source>
        <dbReference type="ARBA" id="ARBA00022723"/>
    </source>
</evidence>
<keyword evidence="7" id="KW-0325">Glycoprotein</keyword>
<keyword evidence="6" id="KW-1015">Disulfide bond</keyword>
<dbReference type="CDD" id="cd11010">
    <property type="entry name" value="S1-P1_nuclease"/>
    <property type="match status" value="1"/>
</dbReference>
<evidence type="ECO:0000313" key="9">
    <source>
        <dbReference type="EMBL" id="KAK3315995.1"/>
    </source>
</evidence>
<keyword evidence="3" id="KW-0479">Metal-binding</keyword>